<evidence type="ECO:0000256" key="2">
    <source>
        <dbReference type="SAM" id="Phobius"/>
    </source>
</evidence>
<dbReference type="RefSeq" id="WP_104363539.1">
    <property type="nucleotide sequence ID" value="NZ_PSZD01000009.1"/>
</dbReference>
<evidence type="ECO:0000256" key="1">
    <source>
        <dbReference type="SAM" id="MobiDB-lite"/>
    </source>
</evidence>
<name>A0A2S6A5P9_9NOCA</name>
<evidence type="ECO:0008006" key="5">
    <source>
        <dbReference type="Google" id="ProtNLM"/>
    </source>
</evidence>
<dbReference type="EMBL" id="PSZD01000009">
    <property type="protein sequence ID" value="PPJ27664.1"/>
    <property type="molecule type" value="Genomic_DNA"/>
</dbReference>
<keyword evidence="2" id="KW-0812">Transmembrane</keyword>
<feature type="region of interest" description="Disordered" evidence="1">
    <location>
        <begin position="115"/>
        <end position="154"/>
    </location>
</feature>
<keyword evidence="2" id="KW-1133">Transmembrane helix</keyword>
<accession>A0A2S6A5P9</accession>
<reference evidence="3 4" key="1">
    <citation type="submission" date="2018-02" db="EMBL/GenBank/DDBJ databases">
        <title>8 Nocardia nova and 1 Nocardia cyriacigeorgica strain used for evolution to TMP-SMX.</title>
        <authorList>
            <person name="Mehta H."/>
            <person name="Weng J."/>
            <person name="Shamoo Y."/>
        </authorList>
    </citation>
    <scope>NUCLEOTIDE SEQUENCE [LARGE SCALE GENOMIC DNA]</scope>
    <source>
        <strain evidence="3 4">BAA2227</strain>
    </source>
</reference>
<feature type="transmembrane region" description="Helical" evidence="2">
    <location>
        <begin position="203"/>
        <end position="225"/>
    </location>
</feature>
<dbReference type="AlphaFoldDB" id="A0A2S6A5P9"/>
<protein>
    <recommendedName>
        <fullName evidence="5">ABC transporter permease</fullName>
    </recommendedName>
</protein>
<organism evidence="3 4">
    <name type="scientific">Nocardia nova</name>
    <dbReference type="NCBI Taxonomy" id="37330"/>
    <lineage>
        <taxon>Bacteria</taxon>
        <taxon>Bacillati</taxon>
        <taxon>Actinomycetota</taxon>
        <taxon>Actinomycetes</taxon>
        <taxon>Mycobacteriales</taxon>
        <taxon>Nocardiaceae</taxon>
        <taxon>Nocardia</taxon>
    </lineage>
</organism>
<comment type="caution">
    <text evidence="3">The sequence shown here is derived from an EMBL/GenBank/DDBJ whole genome shotgun (WGS) entry which is preliminary data.</text>
</comment>
<evidence type="ECO:0000313" key="4">
    <source>
        <dbReference type="Proteomes" id="UP000238356"/>
    </source>
</evidence>
<feature type="transmembrane region" description="Helical" evidence="2">
    <location>
        <begin position="231"/>
        <end position="251"/>
    </location>
</feature>
<dbReference type="Proteomes" id="UP000238356">
    <property type="component" value="Unassembled WGS sequence"/>
</dbReference>
<keyword evidence="4" id="KW-1185">Reference proteome</keyword>
<feature type="compositionally biased region" description="Polar residues" evidence="1">
    <location>
        <begin position="118"/>
        <end position="127"/>
    </location>
</feature>
<feature type="transmembrane region" description="Helical" evidence="2">
    <location>
        <begin position="256"/>
        <end position="276"/>
    </location>
</feature>
<keyword evidence="2" id="KW-0472">Membrane</keyword>
<feature type="transmembrane region" description="Helical" evidence="2">
    <location>
        <begin position="172"/>
        <end position="196"/>
    </location>
</feature>
<proteinExistence type="predicted"/>
<feature type="transmembrane region" description="Helical" evidence="2">
    <location>
        <begin position="310"/>
        <end position="335"/>
    </location>
</feature>
<gene>
    <name evidence="3" type="ORF">C5F51_16690</name>
</gene>
<evidence type="ECO:0000313" key="3">
    <source>
        <dbReference type="EMBL" id="PPJ27664.1"/>
    </source>
</evidence>
<feature type="compositionally biased region" description="Low complexity" evidence="1">
    <location>
        <begin position="128"/>
        <end position="143"/>
    </location>
</feature>
<sequence length="360" mass="35376">MRPSPATVLGPVLALSALITVLVTAFAWPTSNLAPRHLPVGLAGPAPAVEQVRQGLGTLGDSAIDTTTYPDRTTAVQAIEDRDIYGAIVIGANGPEVLTASAAGPAVAQALTEAARSMSRSAAPQTNSGQSPQPGSPAAGQPAPSTPMPQQLSPAPVVTDVVATPAADPHGAVFGLTLVPMVIGGLLTGAALSLLALGRTARIGAAVAVALIAGFAVTAVLHTWLDVLTGNYLANAGVVALAIGAIALALLGLRAVLGLAGLGVGAATFVALGIPLSGAMSAPELLPTGWGTLGTLLPPGAAATALRSTAYFGGAGSAAALAVLSCWAVGGLLLATVPQRTRHLPEPAHDTETAQLARTA</sequence>